<dbReference type="RefSeq" id="WP_085360031.1">
    <property type="nucleotide sequence ID" value="NZ_NAFD01000181.1"/>
</dbReference>
<dbReference type="EMBL" id="NAFI01000178">
    <property type="protein sequence ID" value="OSJ06704.1"/>
    <property type="molecule type" value="Genomic_DNA"/>
</dbReference>
<evidence type="ECO:0000313" key="3">
    <source>
        <dbReference type="Proteomes" id="UP000193553"/>
    </source>
</evidence>
<comment type="caution">
    <text evidence="2">The sequence shown here is derived from an EMBL/GenBank/DDBJ whole genome shotgun (WGS) entry which is preliminary data.</text>
</comment>
<feature type="domain" description="Tryptophan-rich" evidence="1">
    <location>
        <begin position="427"/>
        <end position="532"/>
    </location>
</feature>
<proteinExistence type="predicted"/>
<evidence type="ECO:0000313" key="2">
    <source>
        <dbReference type="EMBL" id="OSJ06704.1"/>
    </source>
</evidence>
<dbReference type="NCBIfam" id="NF038122">
    <property type="entry name" value="metallo_LGF"/>
    <property type="match status" value="1"/>
</dbReference>
<accession>A0A1X3H437</accession>
<dbReference type="Proteomes" id="UP000193553">
    <property type="component" value="Unassembled WGS sequence"/>
</dbReference>
<feature type="domain" description="Tryptophan-rich" evidence="1">
    <location>
        <begin position="547"/>
        <end position="652"/>
    </location>
</feature>
<dbReference type="AlphaFoldDB" id="A0A1X3H437"/>
<gene>
    <name evidence="2" type="ORF">BSZ18_21645</name>
</gene>
<name>A0A1X3H437_9BRAD</name>
<dbReference type="Pfam" id="PF07483">
    <property type="entry name" value="W_rich_C"/>
    <property type="match status" value="3"/>
</dbReference>
<reference evidence="2 3" key="1">
    <citation type="submission" date="2017-03" db="EMBL/GenBank/DDBJ databases">
        <title>Whole genome sequences of fourteen strains of Bradyrhizobium canariense and one strain of Bradyrhizobium japonicum isolated from Lupinus (Papilionoideae: Genisteae) species in Algeria.</title>
        <authorList>
            <person name="Crovadore J."/>
            <person name="Chekireb D."/>
            <person name="Brachmann A."/>
            <person name="Chablais R."/>
            <person name="Cochard B."/>
            <person name="Lefort F."/>
        </authorList>
    </citation>
    <scope>NUCLEOTIDE SEQUENCE [LARGE SCALE GENOMIC DNA]</scope>
    <source>
        <strain evidence="2 3">UBMA195</strain>
    </source>
</reference>
<evidence type="ECO:0000259" key="1">
    <source>
        <dbReference type="Pfam" id="PF07483"/>
    </source>
</evidence>
<feature type="domain" description="Tryptophan-rich" evidence="1">
    <location>
        <begin position="307"/>
        <end position="412"/>
    </location>
</feature>
<sequence length="777" mass="79557">MRSAFAQDNLSDDPFYTVAGNSIQGSYIPATAGGSTSGGSTSGSITSVTAGGITINLILDAAAQAAPASFKNGLQEAVAILAANITDKITVNINIDYSGTGGGAAAGPDSGFYESYAWTRSELINNASVGDTTFNSLPAGTTIQGQSNVAVWNAQLKLWGVIGANDTTTDDASANFSTDINSNLLVGVALHELTHAMGRVPYGSAPDVFDLYRFTSPGARLFQGGATAPAAYFSLDGGATKVADYGQNSDPSDFLNSGVQGPNDPFNEYYTGTTIQGLTAIDLKQLGALGFHLATSSPTTVESYGSTSLVQAGSNYFMNATAGGAGPSLKFGGAPVTVQMWAGWAPIGAEQTGGGYDVAWKNAGTGQYNIWTTDSNGNYIATPLSFVSGSNAVLQSYEPIFHQDLNRDGIIGVGNVATATIESAGATSLVQVGNDYFLNPVAGGTGRELVFSAAPVTVGMWPGWAPIGAEQTGSGYDVAWKNASTGQYNIWTTDSDGNYTATPLSFVSGSNAALQSYESIFHQDLNGDGTIGVGNVATVTIESAGSTSLVQIGSDYFLNPVAGGTGPELVFSGAPVTVGMWPGWAPIGAEQTGSGYDVAWKNASTGQYNIWTTASNGNYTATPLSFVSGSNAALQSYESIFHQDLNGDGIIGVPSAAQSFAATAQRTDEAFLFRSASGLSPGGKFPLPAVVSVGANDGFVFGDGPTGGHAVLASSAGLQAGGDLYTHASVLQDVIFANLHDPSDVARLQSAVAVPTSDVLNQAESHRAELLHGYFIA</sequence>
<organism evidence="2 3">
    <name type="scientific">Bradyrhizobium canariense</name>
    <dbReference type="NCBI Taxonomy" id="255045"/>
    <lineage>
        <taxon>Bacteria</taxon>
        <taxon>Pseudomonadati</taxon>
        <taxon>Pseudomonadota</taxon>
        <taxon>Alphaproteobacteria</taxon>
        <taxon>Hyphomicrobiales</taxon>
        <taxon>Nitrobacteraceae</taxon>
        <taxon>Bradyrhizobium</taxon>
    </lineage>
</organism>
<dbReference type="InterPro" id="IPR011121">
    <property type="entry name" value="Trp-rich_dom"/>
</dbReference>
<protein>
    <recommendedName>
        <fullName evidence="1">Tryptophan-rich domain-containing protein</fullName>
    </recommendedName>
</protein>